<keyword evidence="5" id="KW-1185">Reference proteome</keyword>
<evidence type="ECO:0000256" key="1">
    <source>
        <dbReference type="ARBA" id="ARBA00022679"/>
    </source>
</evidence>
<comment type="caution">
    <text evidence="4">The sequence shown here is derived from an EMBL/GenBank/DDBJ whole genome shotgun (WGS) entry which is preliminary data.</text>
</comment>
<sequence length="200" mass="21909">MGSRAVVTLRDATLDDAPGLVELWTVCAEAGQGDGPEAFTQQMLWRRPDASEAAEAMAYNFDHRARRMIVALDDDRVVGVVAGDLATVSPISRAGMLIVTDVHVRPEYRRRSVARLLLSAMAAHAEEHGCEIVVASVPAQARETNRYFTKVGFNQLAVLRGVQTSRLRARLDGGIAHARGNGRLLAVRRTLRRRQEAALN</sequence>
<name>A0A554SG48_9ACTN</name>
<evidence type="ECO:0000313" key="5">
    <source>
        <dbReference type="Proteomes" id="UP000316988"/>
    </source>
</evidence>
<feature type="domain" description="N-acetyltransferase" evidence="3">
    <location>
        <begin position="7"/>
        <end position="172"/>
    </location>
</feature>
<dbReference type="PANTHER" id="PTHR43877">
    <property type="entry name" value="AMINOALKYLPHOSPHONATE N-ACETYLTRANSFERASE-RELATED-RELATED"/>
    <property type="match status" value="1"/>
</dbReference>
<dbReference type="Proteomes" id="UP000316988">
    <property type="component" value="Unassembled WGS sequence"/>
</dbReference>
<gene>
    <name evidence="4" type="ORF">FNM00_06390</name>
</gene>
<reference evidence="4 5" key="1">
    <citation type="submission" date="2019-07" db="EMBL/GenBank/DDBJ databases">
        <authorList>
            <person name="Zhao L.H."/>
        </authorList>
    </citation>
    <scope>NUCLEOTIDE SEQUENCE [LARGE SCALE GENOMIC DNA]</scope>
    <source>
        <strain evidence="4 5">Co35</strain>
    </source>
</reference>
<evidence type="ECO:0000256" key="2">
    <source>
        <dbReference type="ARBA" id="ARBA00023315"/>
    </source>
</evidence>
<keyword evidence="1 4" id="KW-0808">Transferase</keyword>
<evidence type="ECO:0000259" key="3">
    <source>
        <dbReference type="PROSITE" id="PS51186"/>
    </source>
</evidence>
<accession>A0A554SG48</accession>
<dbReference type="InterPro" id="IPR050832">
    <property type="entry name" value="Bact_Acetyltransf"/>
</dbReference>
<proteinExistence type="predicted"/>
<organism evidence="4 5">
    <name type="scientific">Aeromicrobium piscarium</name>
    <dbReference type="NCBI Taxonomy" id="2590901"/>
    <lineage>
        <taxon>Bacteria</taxon>
        <taxon>Bacillati</taxon>
        <taxon>Actinomycetota</taxon>
        <taxon>Actinomycetes</taxon>
        <taxon>Propionibacteriales</taxon>
        <taxon>Nocardioidaceae</taxon>
        <taxon>Aeromicrobium</taxon>
    </lineage>
</organism>
<dbReference type="AlphaFoldDB" id="A0A554SG48"/>
<dbReference type="CDD" id="cd04301">
    <property type="entry name" value="NAT_SF"/>
    <property type="match status" value="1"/>
</dbReference>
<dbReference type="Pfam" id="PF00583">
    <property type="entry name" value="Acetyltransf_1"/>
    <property type="match status" value="1"/>
</dbReference>
<keyword evidence="2" id="KW-0012">Acyltransferase</keyword>
<dbReference type="OrthoDB" id="3828793at2"/>
<protein>
    <submittedName>
        <fullName evidence="4">GNAT family N-acetyltransferase</fullName>
    </submittedName>
</protein>
<dbReference type="InterPro" id="IPR000182">
    <property type="entry name" value="GNAT_dom"/>
</dbReference>
<dbReference type="Gene3D" id="3.40.630.30">
    <property type="match status" value="1"/>
</dbReference>
<dbReference type="InterPro" id="IPR016181">
    <property type="entry name" value="Acyl_CoA_acyltransferase"/>
</dbReference>
<dbReference type="PROSITE" id="PS51186">
    <property type="entry name" value="GNAT"/>
    <property type="match status" value="1"/>
</dbReference>
<dbReference type="SUPFAM" id="SSF55729">
    <property type="entry name" value="Acyl-CoA N-acyltransferases (Nat)"/>
    <property type="match status" value="1"/>
</dbReference>
<dbReference type="EMBL" id="VLNT01000003">
    <property type="protein sequence ID" value="TSD65322.1"/>
    <property type="molecule type" value="Genomic_DNA"/>
</dbReference>
<dbReference type="GO" id="GO:0016747">
    <property type="term" value="F:acyltransferase activity, transferring groups other than amino-acyl groups"/>
    <property type="evidence" value="ECO:0007669"/>
    <property type="project" value="InterPro"/>
</dbReference>
<evidence type="ECO:0000313" key="4">
    <source>
        <dbReference type="EMBL" id="TSD65322.1"/>
    </source>
</evidence>